<evidence type="ECO:0000256" key="3">
    <source>
        <dbReference type="ARBA" id="ARBA00022729"/>
    </source>
</evidence>
<accession>A0A286EB53</accession>
<dbReference type="Proteomes" id="UP000219669">
    <property type="component" value="Unassembled WGS sequence"/>
</dbReference>
<evidence type="ECO:0000256" key="4">
    <source>
        <dbReference type="SAM" id="MobiDB-lite"/>
    </source>
</evidence>
<evidence type="ECO:0000256" key="5">
    <source>
        <dbReference type="SAM" id="SignalP"/>
    </source>
</evidence>
<evidence type="ECO:0000256" key="1">
    <source>
        <dbReference type="ARBA" id="ARBA00004196"/>
    </source>
</evidence>
<dbReference type="AlphaFoldDB" id="A0A286EB53"/>
<dbReference type="EMBL" id="OCNF01000007">
    <property type="protein sequence ID" value="SOD68118.1"/>
    <property type="molecule type" value="Genomic_DNA"/>
</dbReference>
<dbReference type="NCBIfam" id="NF007697">
    <property type="entry name" value="PRK10378.1"/>
    <property type="match status" value="1"/>
</dbReference>
<evidence type="ECO:0000256" key="2">
    <source>
        <dbReference type="ARBA" id="ARBA00005989"/>
    </source>
</evidence>
<dbReference type="Pfam" id="PF09375">
    <property type="entry name" value="Peptidase_M75"/>
    <property type="match status" value="1"/>
</dbReference>
<gene>
    <name evidence="7" type="ORF">SAMN02746062_01135</name>
</gene>
<comment type="similarity">
    <text evidence="2">Belongs to the EfeM/EfeO family.</text>
</comment>
<feature type="signal peptide" evidence="5">
    <location>
        <begin position="1"/>
        <end position="15"/>
    </location>
</feature>
<dbReference type="PANTHER" id="PTHR39192">
    <property type="entry name" value="IRON UPTAKE SYSTEM COMPONENT EFEO"/>
    <property type="match status" value="1"/>
</dbReference>
<evidence type="ECO:0000313" key="8">
    <source>
        <dbReference type="Proteomes" id="UP000219669"/>
    </source>
</evidence>
<protein>
    <submittedName>
        <fullName evidence="7">Iron uptake system EfeUOB, component EfeO/EfeM</fullName>
    </submittedName>
</protein>
<dbReference type="Gene3D" id="1.20.1420.20">
    <property type="entry name" value="M75 peptidase, HXXE motif"/>
    <property type="match status" value="1"/>
</dbReference>
<dbReference type="InterPro" id="IPR034981">
    <property type="entry name" value="Imelysin-like_EfeO/Algp7"/>
</dbReference>
<organism evidence="7 8">
    <name type="scientific">Alysiella filiformis DSM 16848</name>
    <dbReference type="NCBI Taxonomy" id="1120981"/>
    <lineage>
        <taxon>Bacteria</taxon>
        <taxon>Pseudomonadati</taxon>
        <taxon>Pseudomonadota</taxon>
        <taxon>Betaproteobacteria</taxon>
        <taxon>Neisseriales</taxon>
        <taxon>Neisseriaceae</taxon>
        <taxon>Alysiella</taxon>
    </lineage>
</organism>
<keyword evidence="8" id="KW-1185">Reference proteome</keyword>
<keyword evidence="3 5" id="KW-0732">Signal</keyword>
<dbReference type="CDD" id="cd14656">
    <property type="entry name" value="Imelysin-like_EfeO"/>
    <property type="match status" value="1"/>
</dbReference>
<sequence>MKFPYSILFVSAALAACQPQTSQPTPPTPAPSAPSSASSASAAAPAIASASVQAASETKPAAAFGAELSQYKAYVQDEVAQLVQKTQQFTAAIKAGKLNEAQALYPQARAHYERIEPIAELFEDLDSAIDAREDDFKAGAKDPAFTGFHRLEYALWVDKNTQGMETIADRLNADVEKLKNEINNLDFPVSSVVGGAAELVEEIASGKISGEEDRYSHTDLSDFQANMDGVQKIVDLFRVQIEAQDEKMLPSVETKIKQINDILAKYKTDSGFQTYDKLSEADRKALQAPVHALAEDLAKWRGLLGLD</sequence>
<proteinExistence type="inferred from homology"/>
<dbReference type="InterPro" id="IPR050894">
    <property type="entry name" value="EfeM/EfeO_iron_uptake"/>
</dbReference>
<reference evidence="7 8" key="1">
    <citation type="submission" date="2017-09" db="EMBL/GenBank/DDBJ databases">
        <authorList>
            <person name="Ehlers B."/>
            <person name="Leendertz F.H."/>
        </authorList>
    </citation>
    <scope>NUCLEOTIDE SEQUENCE [LARGE SCALE GENOMIC DNA]</scope>
    <source>
        <strain evidence="7 8">DSM 16848</strain>
    </source>
</reference>
<dbReference type="PROSITE" id="PS51257">
    <property type="entry name" value="PROKAR_LIPOPROTEIN"/>
    <property type="match status" value="1"/>
</dbReference>
<evidence type="ECO:0000313" key="7">
    <source>
        <dbReference type="EMBL" id="SOD68118.1"/>
    </source>
</evidence>
<name>A0A286EB53_9NEIS</name>
<dbReference type="InterPro" id="IPR053377">
    <property type="entry name" value="Iron_uptake_EfeM/EfeO"/>
</dbReference>
<dbReference type="InterPro" id="IPR018976">
    <property type="entry name" value="Imelysin-like"/>
</dbReference>
<feature type="region of interest" description="Disordered" evidence="4">
    <location>
        <begin position="19"/>
        <end position="38"/>
    </location>
</feature>
<dbReference type="PANTHER" id="PTHR39192:SF1">
    <property type="entry name" value="IRON UPTAKE SYSTEM COMPONENT EFEO"/>
    <property type="match status" value="1"/>
</dbReference>
<dbReference type="OrthoDB" id="7348379at2"/>
<evidence type="ECO:0000259" key="6">
    <source>
        <dbReference type="Pfam" id="PF09375"/>
    </source>
</evidence>
<dbReference type="InterPro" id="IPR038352">
    <property type="entry name" value="Imelysin_sf"/>
</dbReference>
<feature type="domain" description="Imelysin-like" evidence="6">
    <location>
        <begin position="68"/>
        <end position="298"/>
    </location>
</feature>
<feature type="chain" id="PRO_5012651229" evidence="5">
    <location>
        <begin position="16"/>
        <end position="307"/>
    </location>
</feature>
<comment type="subcellular location">
    <subcellularLocation>
        <location evidence="1">Cell envelope</location>
    </subcellularLocation>
</comment>
<dbReference type="NCBIfam" id="NF041757">
    <property type="entry name" value="EfeO"/>
    <property type="match status" value="1"/>
</dbReference>
<dbReference type="GO" id="GO:0030313">
    <property type="term" value="C:cell envelope"/>
    <property type="evidence" value="ECO:0007669"/>
    <property type="project" value="UniProtKB-SubCell"/>
</dbReference>